<proteinExistence type="predicted"/>
<dbReference type="AlphaFoldDB" id="A0A1Y1LDG8"/>
<dbReference type="EMBL" id="GEZM01060752">
    <property type="protein sequence ID" value="JAV70926.1"/>
    <property type="molecule type" value="Transcribed_RNA"/>
</dbReference>
<dbReference type="EMBL" id="GEZM01060750">
    <property type="protein sequence ID" value="JAV70931.1"/>
    <property type="molecule type" value="Transcribed_RNA"/>
</dbReference>
<name>A0A1Y1LDG8_PHOPY</name>
<protein>
    <submittedName>
        <fullName evidence="1">Uncharacterized protein</fullName>
    </submittedName>
</protein>
<dbReference type="EMBL" id="GEZM01060751">
    <property type="protein sequence ID" value="JAV70927.1"/>
    <property type="molecule type" value="Transcribed_RNA"/>
</dbReference>
<dbReference type="EMBL" id="GEZM01060749">
    <property type="protein sequence ID" value="JAV70933.1"/>
    <property type="molecule type" value="Transcribed_RNA"/>
</dbReference>
<evidence type="ECO:0000313" key="1">
    <source>
        <dbReference type="EMBL" id="JAV70931.1"/>
    </source>
</evidence>
<organism evidence="1">
    <name type="scientific">Photinus pyralis</name>
    <name type="common">Common eastern firefly</name>
    <name type="synonym">Lampyris pyralis</name>
    <dbReference type="NCBI Taxonomy" id="7054"/>
    <lineage>
        <taxon>Eukaryota</taxon>
        <taxon>Metazoa</taxon>
        <taxon>Ecdysozoa</taxon>
        <taxon>Arthropoda</taxon>
        <taxon>Hexapoda</taxon>
        <taxon>Insecta</taxon>
        <taxon>Pterygota</taxon>
        <taxon>Neoptera</taxon>
        <taxon>Endopterygota</taxon>
        <taxon>Coleoptera</taxon>
        <taxon>Polyphaga</taxon>
        <taxon>Elateriformia</taxon>
        <taxon>Elateroidea</taxon>
        <taxon>Lampyridae</taxon>
        <taxon>Lampyrinae</taxon>
        <taxon>Photinus</taxon>
    </lineage>
</organism>
<sequence>MSLSSELHRDLTLLAECTNLILFETPYWQGRRILNKFIYLNNKLIFDTLNNNNCKFHYINTNYVVNSTKFTSHGLHLRKSGKFTLIKSLIEIINSIPLLSFTEVNSNLVYINCDNSTRVPTSVNEKSLQQEIFEANEVFASYKLDSIIGETKKDSTSSSQVTILT</sequence>
<accession>A0A1Y1LDG8</accession>
<reference evidence="1" key="1">
    <citation type="journal article" date="2016" name="Sci. Rep.">
        <title>Molecular characterization of firefly nuptial gifts: a multi-omics approach sheds light on postcopulatory sexual selection.</title>
        <authorList>
            <person name="Al-Wathiqui N."/>
            <person name="Fallon T.R."/>
            <person name="South A."/>
            <person name="Weng J.K."/>
            <person name="Lewis S.M."/>
        </authorList>
    </citation>
    <scope>NUCLEOTIDE SEQUENCE</scope>
</reference>